<name>A0ABQ1YHV8_9BACL</name>
<gene>
    <name evidence="2" type="ORF">GCM10008013_25860</name>
</gene>
<dbReference type="Gene3D" id="3.40.50.880">
    <property type="match status" value="1"/>
</dbReference>
<evidence type="ECO:0000259" key="1">
    <source>
        <dbReference type="Pfam" id="PF06283"/>
    </source>
</evidence>
<dbReference type="Pfam" id="PF06283">
    <property type="entry name" value="ThuA"/>
    <property type="match status" value="1"/>
</dbReference>
<dbReference type="SUPFAM" id="SSF52317">
    <property type="entry name" value="Class I glutamine amidotransferase-like"/>
    <property type="match status" value="1"/>
</dbReference>
<comment type="caution">
    <text evidence="2">The sequence shown here is derived from an EMBL/GenBank/DDBJ whole genome shotgun (WGS) entry which is preliminary data.</text>
</comment>
<dbReference type="EMBL" id="BMFT01000001">
    <property type="protein sequence ID" value="GGH25530.1"/>
    <property type="molecule type" value="Genomic_DNA"/>
</dbReference>
<protein>
    <recommendedName>
        <fullName evidence="1">ThuA-like domain-containing protein</fullName>
    </recommendedName>
</protein>
<evidence type="ECO:0000313" key="3">
    <source>
        <dbReference type="Proteomes" id="UP000659344"/>
    </source>
</evidence>
<reference evidence="3" key="1">
    <citation type="journal article" date="2019" name="Int. J. Syst. Evol. Microbiol.">
        <title>The Global Catalogue of Microorganisms (GCM) 10K type strain sequencing project: providing services to taxonomists for standard genome sequencing and annotation.</title>
        <authorList>
            <consortium name="The Broad Institute Genomics Platform"/>
            <consortium name="The Broad Institute Genome Sequencing Center for Infectious Disease"/>
            <person name="Wu L."/>
            <person name="Ma J."/>
        </authorList>
    </citation>
    <scope>NUCLEOTIDE SEQUENCE [LARGE SCALE GENOMIC DNA]</scope>
    <source>
        <strain evidence="3">CGMCC 1.12769</strain>
    </source>
</reference>
<feature type="domain" description="ThuA-like" evidence="1">
    <location>
        <begin position="4"/>
        <end position="216"/>
    </location>
</feature>
<sequence>MMRKALIVWGGWDGHEPEQVAGIFAAILRQEQFEVEVSNTLEAFADAKKLMGLDLIVPVWTMGEISQELVDNVSAAVQNGTGLAGCHGGMCDSFRNNVDWQFMTGGQWVAHPGNDGVTYTVEIRQSTSPLVEGIEDFSVTSEQYYLHVDPAVEVLATTRFPVVDGPHALNKAVDMPVVWSKRWGIGRVYYNSLGHHADIVEMPQVQELMRRGLLWAADGKRIALSAEQEVPTLRNSYSGMGDSQ</sequence>
<accession>A0ABQ1YHV8</accession>
<evidence type="ECO:0000313" key="2">
    <source>
        <dbReference type="EMBL" id="GGH25530.1"/>
    </source>
</evidence>
<dbReference type="PANTHER" id="PTHR40469">
    <property type="entry name" value="SECRETED GLYCOSYL HYDROLASE"/>
    <property type="match status" value="1"/>
</dbReference>
<dbReference type="InterPro" id="IPR029010">
    <property type="entry name" value="ThuA-like"/>
</dbReference>
<dbReference type="InterPro" id="IPR029062">
    <property type="entry name" value="Class_I_gatase-like"/>
</dbReference>
<keyword evidence="3" id="KW-1185">Reference proteome</keyword>
<dbReference type="PANTHER" id="PTHR40469:SF2">
    <property type="entry name" value="GALACTOSE-BINDING DOMAIN-LIKE SUPERFAMILY PROTEIN"/>
    <property type="match status" value="1"/>
</dbReference>
<dbReference type="Proteomes" id="UP000659344">
    <property type="component" value="Unassembled WGS sequence"/>
</dbReference>
<organism evidence="2 3">
    <name type="scientific">Paenibacillus segetis</name>
    <dbReference type="NCBI Taxonomy" id="1325360"/>
    <lineage>
        <taxon>Bacteria</taxon>
        <taxon>Bacillati</taxon>
        <taxon>Bacillota</taxon>
        <taxon>Bacilli</taxon>
        <taxon>Bacillales</taxon>
        <taxon>Paenibacillaceae</taxon>
        <taxon>Paenibacillus</taxon>
    </lineage>
</organism>
<proteinExistence type="predicted"/>